<dbReference type="AlphaFoldDB" id="A0A3T0KUP1"/>
<reference evidence="1 2" key="1">
    <citation type="submission" date="2018-01" db="EMBL/GenBank/DDBJ databases">
        <title>Bacillus asahii Genome sequencing and assembly.</title>
        <authorList>
            <person name="Jiang H."/>
            <person name="Feng Y."/>
            <person name="Zhao F."/>
            <person name="Lin X."/>
        </authorList>
    </citation>
    <scope>NUCLEOTIDE SEQUENCE [LARGE SCALE GENOMIC DNA]</scope>
    <source>
        <strain evidence="1 2">OM18</strain>
    </source>
</reference>
<proteinExistence type="predicted"/>
<dbReference type="EMBL" id="CP026095">
    <property type="protein sequence ID" value="AZV44038.1"/>
    <property type="molecule type" value="Genomic_DNA"/>
</dbReference>
<evidence type="ECO:0000313" key="2">
    <source>
        <dbReference type="Proteomes" id="UP000283095"/>
    </source>
</evidence>
<gene>
    <name evidence="1" type="ORF">BAOM_3429</name>
</gene>
<evidence type="ECO:0000313" key="1">
    <source>
        <dbReference type="EMBL" id="AZV44038.1"/>
    </source>
</evidence>
<dbReference type="Proteomes" id="UP000283095">
    <property type="component" value="Chromosome"/>
</dbReference>
<organism evidence="1 2">
    <name type="scientific">Peribacillus asahii</name>
    <dbReference type="NCBI Taxonomy" id="228899"/>
    <lineage>
        <taxon>Bacteria</taxon>
        <taxon>Bacillati</taxon>
        <taxon>Bacillota</taxon>
        <taxon>Bacilli</taxon>
        <taxon>Bacillales</taxon>
        <taxon>Bacillaceae</taxon>
        <taxon>Peribacillus</taxon>
    </lineage>
</organism>
<protein>
    <submittedName>
        <fullName evidence="1">Uncharacterized protein</fullName>
    </submittedName>
</protein>
<name>A0A3T0KUP1_9BACI</name>
<sequence>MSSYLLFIKKGENIHEEMKFLTFDLIYLQIVKTFMARRYEGGLWSHIDTLCIK</sequence>
<accession>A0A3T0KUP1</accession>
<dbReference type="KEGG" id="pasa:BAOM_3429"/>